<evidence type="ECO:0008006" key="3">
    <source>
        <dbReference type="Google" id="ProtNLM"/>
    </source>
</evidence>
<keyword evidence="2" id="KW-1185">Reference proteome</keyword>
<dbReference type="EMBL" id="FUYF01000010">
    <property type="protein sequence ID" value="SKA88795.1"/>
    <property type="molecule type" value="Genomic_DNA"/>
</dbReference>
<reference evidence="1 2" key="1">
    <citation type="submission" date="2017-02" db="EMBL/GenBank/DDBJ databases">
        <authorList>
            <person name="Peterson S.W."/>
        </authorList>
    </citation>
    <scope>NUCLEOTIDE SEQUENCE [LARGE SCALE GENOMIC DNA]</scope>
    <source>
        <strain evidence="1 2">ATCC 27749</strain>
    </source>
</reference>
<dbReference type="GeneID" id="93339400"/>
<organism evidence="1 2">
    <name type="scientific">Gemmiger formicilis</name>
    <dbReference type="NCBI Taxonomy" id="745368"/>
    <lineage>
        <taxon>Bacteria</taxon>
        <taxon>Bacillati</taxon>
        <taxon>Bacillota</taxon>
        <taxon>Clostridia</taxon>
        <taxon>Eubacteriales</taxon>
        <taxon>Gemmiger</taxon>
    </lineage>
</organism>
<evidence type="ECO:0000313" key="1">
    <source>
        <dbReference type="EMBL" id="SKA88795.1"/>
    </source>
</evidence>
<dbReference type="STRING" id="745368.SAMN02745178_01873"/>
<evidence type="ECO:0000313" key="2">
    <source>
        <dbReference type="Proteomes" id="UP000190286"/>
    </source>
</evidence>
<accession>A0A1T4XI69</accession>
<dbReference type="Proteomes" id="UP000190286">
    <property type="component" value="Unassembled WGS sequence"/>
</dbReference>
<dbReference type="AlphaFoldDB" id="A0A1T4XI69"/>
<protein>
    <recommendedName>
        <fullName evidence="3">Cyclic lactone autoinducer peptide</fullName>
    </recommendedName>
</protein>
<gene>
    <name evidence="1" type="ORF">SAMN02745178_01873</name>
</gene>
<sequence length="47" mass="5254">MGYFAALAITLFLAAFVLITVINGGVQMVIYFPIYKIIFPEGEQKKN</sequence>
<proteinExistence type="predicted"/>
<dbReference type="RefSeq" id="WP_159447020.1">
    <property type="nucleotide sequence ID" value="NZ_DBEXFG010000089.1"/>
</dbReference>
<name>A0A1T4XI69_9FIRM</name>